<gene>
    <name evidence="9" type="ORF">BEN30_10595</name>
</gene>
<dbReference type="InterPro" id="IPR006037">
    <property type="entry name" value="RCK_C"/>
</dbReference>
<evidence type="ECO:0000256" key="7">
    <source>
        <dbReference type="SAM" id="Phobius"/>
    </source>
</evidence>
<feature type="domain" description="RCK C-terminal" evidence="8">
    <location>
        <begin position="342"/>
        <end position="426"/>
    </location>
</feature>
<dbReference type="Pfam" id="PF03600">
    <property type="entry name" value="CitMHS"/>
    <property type="match status" value="1"/>
</dbReference>
<feature type="transmembrane region" description="Helical" evidence="7">
    <location>
        <begin position="192"/>
        <end position="213"/>
    </location>
</feature>
<dbReference type="GO" id="GO:0006813">
    <property type="term" value="P:potassium ion transport"/>
    <property type="evidence" value="ECO:0007669"/>
    <property type="project" value="InterPro"/>
</dbReference>
<dbReference type="GO" id="GO:0005886">
    <property type="term" value="C:plasma membrane"/>
    <property type="evidence" value="ECO:0007669"/>
    <property type="project" value="TreeGrafter"/>
</dbReference>
<protein>
    <recommendedName>
        <fullName evidence="8">RCK C-terminal domain-containing protein</fullName>
    </recommendedName>
</protein>
<dbReference type="InterPro" id="IPR051679">
    <property type="entry name" value="DASS-Related_Transporters"/>
</dbReference>
<evidence type="ECO:0000256" key="2">
    <source>
        <dbReference type="ARBA" id="ARBA00022448"/>
    </source>
</evidence>
<keyword evidence="5 7" id="KW-1133">Transmembrane helix</keyword>
<evidence type="ECO:0000256" key="1">
    <source>
        <dbReference type="ARBA" id="ARBA00004141"/>
    </source>
</evidence>
<dbReference type="AlphaFoldDB" id="A0A1E5Q7E6"/>
<dbReference type="Gene3D" id="3.30.70.1450">
    <property type="entry name" value="Regulator of K+ conductance, C-terminal domain"/>
    <property type="match status" value="2"/>
</dbReference>
<feature type="transmembrane region" description="Helical" evidence="7">
    <location>
        <begin position="613"/>
        <end position="632"/>
    </location>
</feature>
<dbReference type="PROSITE" id="PS51202">
    <property type="entry name" value="RCK_C"/>
    <property type="match status" value="2"/>
</dbReference>
<keyword evidence="2" id="KW-0813">Transport</keyword>
<evidence type="ECO:0000256" key="3">
    <source>
        <dbReference type="ARBA" id="ARBA00022692"/>
    </source>
</evidence>
<dbReference type="SUPFAM" id="SSF116726">
    <property type="entry name" value="TrkA C-terminal domain-like"/>
    <property type="match status" value="2"/>
</dbReference>
<evidence type="ECO:0000313" key="10">
    <source>
        <dbReference type="Proteomes" id="UP000095347"/>
    </source>
</evidence>
<evidence type="ECO:0000256" key="5">
    <source>
        <dbReference type="ARBA" id="ARBA00022989"/>
    </source>
</evidence>
<dbReference type="EMBL" id="MCGG01000026">
    <property type="protein sequence ID" value="OEJ67018.1"/>
    <property type="molecule type" value="Genomic_DNA"/>
</dbReference>
<feature type="transmembrane region" description="Helical" evidence="7">
    <location>
        <begin position="573"/>
        <end position="592"/>
    </location>
</feature>
<feature type="transmembrane region" description="Helical" evidence="7">
    <location>
        <begin position="448"/>
        <end position="473"/>
    </location>
</feature>
<comment type="subcellular location">
    <subcellularLocation>
        <location evidence="1">Membrane</location>
        <topology evidence="1">Multi-pass membrane protein</topology>
    </subcellularLocation>
</comment>
<dbReference type="InterPro" id="IPR004680">
    <property type="entry name" value="Cit_transptr-like_dom"/>
</dbReference>
<feature type="domain" description="RCK C-terminal" evidence="8">
    <location>
        <begin position="221"/>
        <end position="306"/>
    </location>
</feature>
<feature type="transmembrane region" description="Helical" evidence="7">
    <location>
        <begin position="150"/>
        <end position="172"/>
    </location>
</feature>
<name>A0A1E5Q7E6_9PROT</name>
<reference evidence="10" key="1">
    <citation type="submission" date="2016-07" db="EMBL/GenBank/DDBJ databases">
        <authorList>
            <person name="Florea S."/>
            <person name="Webb J.S."/>
            <person name="Jaromczyk J."/>
            <person name="Schardl C.L."/>
        </authorList>
    </citation>
    <scope>NUCLEOTIDE SEQUENCE [LARGE SCALE GENOMIC DNA]</scope>
    <source>
        <strain evidence="10">MV-1</strain>
    </source>
</reference>
<accession>A0A1E5Q7E6</accession>
<dbReference type="PANTHER" id="PTHR43652:SF2">
    <property type="entry name" value="BASIC AMINO ACID ANTIPORTER YFCC-RELATED"/>
    <property type="match status" value="1"/>
</dbReference>
<organism evidence="9 10">
    <name type="scientific">Magnetovibrio blakemorei</name>
    <dbReference type="NCBI Taxonomy" id="28181"/>
    <lineage>
        <taxon>Bacteria</taxon>
        <taxon>Pseudomonadati</taxon>
        <taxon>Pseudomonadota</taxon>
        <taxon>Alphaproteobacteria</taxon>
        <taxon>Rhodospirillales</taxon>
        <taxon>Magnetovibrionaceae</taxon>
        <taxon>Magnetovibrio</taxon>
    </lineage>
</organism>
<dbReference type="InterPro" id="IPR036721">
    <property type="entry name" value="RCK_C_sf"/>
</dbReference>
<keyword evidence="3 7" id="KW-0812">Transmembrane</keyword>
<dbReference type="OrthoDB" id="9809303at2"/>
<dbReference type="Proteomes" id="UP000095347">
    <property type="component" value="Unassembled WGS sequence"/>
</dbReference>
<evidence type="ECO:0000256" key="6">
    <source>
        <dbReference type="ARBA" id="ARBA00023136"/>
    </source>
</evidence>
<feature type="transmembrane region" description="Helical" evidence="7">
    <location>
        <begin position="493"/>
        <end position="517"/>
    </location>
</feature>
<feature type="transmembrane region" description="Helical" evidence="7">
    <location>
        <begin position="120"/>
        <end position="138"/>
    </location>
</feature>
<feature type="transmembrane region" description="Helical" evidence="7">
    <location>
        <begin position="59"/>
        <end position="78"/>
    </location>
</feature>
<dbReference type="Pfam" id="PF02080">
    <property type="entry name" value="TrkA_C"/>
    <property type="match status" value="1"/>
</dbReference>
<keyword evidence="6 7" id="KW-0472">Membrane</keyword>
<feature type="transmembrane region" description="Helical" evidence="7">
    <location>
        <begin position="529"/>
        <end position="553"/>
    </location>
</feature>
<evidence type="ECO:0000313" key="9">
    <source>
        <dbReference type="EMBL" id="OEJ67018.1"/>
    </source>
</evidence>
<dbReference type="PANTHER" id="PTHR43652">
    <property type="entry name" value="BASIC AMINO ACID ANTIPORTER YFCC-RELATED"/>
    <property type="match status" value="1"/>
</dbReference>
<keyword evidence="10" id="KW-1185">Reference proteome</keyword>
<feature type="transmembrane region" description="Helical" evidence="7">
    <location>
        <begin position="12"/>
        <end position="39"/>
    </location>
</feature>
<sequence>MWVTFGVIVAAFALYAWETVAIEVTSLGVLCVLMIFFYIFPVAGSGPAGEVKNVLSAEVLLSGFSNPALITVLALLVIGQGMVRTGVLDVAAHFVLKCCGGASWLSILAVLLTATLVSGFLNNIPVVVIFIPIMQALADRFDMPPSKLMMPLSFAAILGGMTTLIGSGSNLLVNSALISIDQKPFNFFDFTVPGLVLAAVGLVYLLGVAPLLLPRREGMAESLVSGKTGGKQYIAQVTVGAQSHLVDKKAVGGIFPALGNMTLRMVQREEEAILPPFEDYQARPGDVLVVAATRQEIQNVLAREGAGLYPDLEGAAAGAVRLTAGHRAENEAEVADDAQLDDDGMPWHGGERVLAETMIPPASRFIGQTLPQVGFRFKTHCIVLGVQRRSRMIRSQLTEIRLQAGDVLLVQGRPDDVQALRTNQDVLLIEWSAAELPAHHHAKRAATVLIAVVIAAATGLVPIVMAGLTGAAAMVGLGVLNIRQAFRAVDTKILTMIPAALAMGAALHITGGAHYAANSVMGMFEGAGPWAVLSVFFITLVMLTNVISSQALAVLFTPIAVDLAISINAPIEAFAVAVVFAANCSFASPIGYQTNLMVMGPGHYRFGDFARAGIPLILLIWLVFSLFMPWYYGL</sequence>
<dbReference type="STRING" id="28181.BEN30_10595"/>
<evidence type="ECO:0000256" key="4">
    <source>
        <dbReference type="ARBA" id="ARBA00022737"/>
    </source>
</evidence>
<evidence type="ECO:0000259" key="8">
    <source>
        <dbReference type="PROSITE" id="PS51202"/>
    </source>
</evidence>
<dbReference type="GO" id="GO:0008324">
    <property type="term" value="F:monoatomic cation transmembrane transporter activity"/>
    <property type="evidence" value="ECO:0007669"/>
    <property type="project" value="InterPro"/>
</dbReference>
<comment type="caution">
    <text evidence="9">The sequence shown here is derived from an EMBL/GenBank/DDBJ whole genome shotgun (WGS) entry which is preliminary data.</text>
</comment>
<proteinExistence type="predicted"/>
<feature type="transmembrane region" description="Helical" evidence="7">
    <location>
        <begin position="90"/>
        <end position="114"/>
    </location>
</feature>
<keyword evidence="4" id="KW-0677">Repeat</keyword>